<dbReference type="OrthoDB" id="6017905at2"/>
<feature type="transmembrane region" description="Helical" evidence="7">
    <location>
        <begin position="241"/>
        <end position="265"/>
    </location>
</feature>
<feature type="compositionally biased region" description="Low complexity" evidence="6">
    <location>
        <begin position="34"/>
        <end position="66"/>
    </location>
</feature>
<evidence type="ECO:0000256" key="6">
    <source>
        <dbReference type="SAM" id="MobiDB-lite"/>
    </source>
</evidence>
<feature type="transmembrane region" description="Helical" evidence="7">
    <location>
        <begin position="371"/>
        <end position="391"/>
    </location>
</feature>
<feature type="compositionally biased region" description="Polar residues" evidence="6">
    <location>
        <begin position="1"/>
        <end position="20"/>
    </location>
</feature>
<comment type="subcellular location">
    <subcellularLocation>
        <location evidence="1">Cell membrane</location>
        <topology evidence="1">Multi-pass membrane protein</topology>
    </subcellularLocation>
</comment>
<dbReference type="Proteomes" id="UP000316584">
    <property type="component" value="Chromosome"/>
</dbReference>
<evidence type="ECO:0000313" key="9">
    <source>
        <dbReference type="Proteomes" id="UP000316584"/>
    </source>
</evidence>
<feature type="transmembrane region" description="Helical" evidence="7">
    <location>
        <begin position="488"/>
        <end position="507"/>
    </location>
</feature>
<feature type="compositionally biased region" description="Basic residues" evidence="6">
    <location>
        <begin position="71"/>
        <end position="89"/>
    </location>
</feature>
<feature type="transmembrane region" description="Helical" evidence="7">
    <location>
        <begin position="174"/>
        <end position="193"/>
    </location>
</feature>
<feature type="transmembrane region" description="Helical" evidence="7">
    <location>
        <begin position="277"/>
        <end position="294"/>
    </location>
</feature>
<evidence type="ECO:0000313" key="8">
    <source>
        <dbReference type="EMBL" id="QDW65936.1"/>
    </source>
</evidence>
<feature type="transmembrane region" description="Helical" evidence="7">
    <location>
        <begin position="300"/>
        <end position="320"/>
    </location>
</feature>
<feature type="transmembrane region" description="Helical" evidence="7">
    <location>
        <begin position="574"/>
        <end position="595"/>
    </location>
</feature>
<feature type="region of interest" description="Disordered" evidence="6">
    <location>
        <begin position="1"/>
        <end position="123"/>
    </location>
</feature>
<keyword evidence="2" id="KW-1003">Cell membrane</keyword>
<evidence type="ECO:0000256" key="5">
    <source>
        <dbReference type="ARBA" id="ARBA00023136"/>
    </source>
</evidence>
<organism evidence="8 9">
    <name type="scientific">Luteimonas granuli</name>
    <dbReference type="NCBI Taxonomy" id="1176533"/>
    <lineage>
        <taxon>Bacteria</taxon>
        <taxon>Pseudomonadati</taxon>
        <taxon>Pseudomonadota</taxon>
        <taxon>Gammaproteobacteria</taxon>
        <taxon>Lysobacterales</taxon>
        <taxon>Lysobacteraceae</taxon>
        <taxon>Luteimonas</taxon>
    </lineage>
</organism>
<accession>A0A518N1Y0</accession>
<feature type="transmembrane region" description="Helical" evidence="7">
    <location>
        <begin position="340"/>
        <end position="359"/>
    </location>
</feature>
<feature type="transmembrane region" description="Helical" evidence="7">
    <location>
        <begin position="134"/>
        <end position="154"/>
    </location>
</feature>
<keyword evidence="3 7" id="KW-0812">Transmembrane</keyword>
<evidence type="ECO:0000256" key="4">
    <source>
        <dbReference type="ARBA" id="ARBA00022989"/>
    </source>
</evidence>
<dbReference type="GO" id="GO:0005886">
    <property type="term" value="C:plasma membrane"/>
    <property type="evidence" value="ECO:0007669"/>
    <property type="project" value="UniProtKB-SubCell"/>
</dbReference>
<feature type="transmembrane region" description="Helical" evidence="7">
    <location>
        <begin position="205"/>
        <end position="229"/>
    </location>
</feature>
<keyword evidence="4 7" id="KW-1133">Transmembrane helix</keyword>
<keyword evidence="5 7" id="KW-0472">Membrane</keyword>
<reference evidence="8 9" key="1">
    <citation type="submission" date="2019-07" db="EMBL/GenBank/DDBJ databases">
        <title>Full genome sequence of Luteimonas sp. Gr-4.</title>
        <authorList>
            <person name="Im W.-T."/>
        </authorList>
    </citation>
    <scope>NUCLEOTIDE SEQUENCE [LARGE SCALE GENOMIC DNA]</scope>
    <source>
        <strain evidence="8 9">Gr-4</strain>
    </source>
</reference>
<protein>
    <submittedName>
        <fullName evidence="8">Oligosaccharide flippase family protein</fullName>
    </submittedName>
</protein>
<feature type="compositionally biased region" description="Basic and acidic residues" evidence="6">
    <location>
        <begin position="90"/>
        <end position="101"/>
    </location>
</feature>
<gene>
    <name evidence="8" type="ORF">FPZ22_02700</name>
</gene>
<keyword evidence="9" id="KW-1185">Reference proteome</keyword>
<dbReference type="EMBL" id="CP042218">
    <property type="protein sequence ID" value="QDW65936.1"/>
    <property type="molecule type" value="Genomic_DNA"/>
</dbReference>
<name>A0A518N1Y0_9GAMM</name>
<evidence type="ECO:0000256" key="3">
    <source>
        <dbReference type="ARBA" id="ARBA00022692"/>
    </source>
</evidence>
<evidence type="ECO:0000256" key="2">
    <source>
        <dbReference type="ARBA" id="ARBA00022475"/>
    </source>
</evidence>
<dbReference type="InterPro" id="IPR002797">
    <property type="entry name" value="Polysacc_synth"/>
</dbReference>
<feature type="transmembrane region" description="Helical" evidence="7">
    <location>
        <begin position="513"/>
        <end position="535"/>
    </location>
</feature>
<dbReference type="InterPro" id="IPR050833">
    <property type="entry name" value="Poly_Biosynth_Transport"/>
</dbReference>
<feature type="transmembrane region" description="Helical" evidence="7">
    <location>
        <begin position="422"/>
        <end position="439"/>
    </location>
</feature>
<dbReference type="PANTHER" id="PTHR30250">
    <property type="entry name" value="PST FAMILY PREDICTED COLANIC ACID TRANSPORTER"/>
    <property type="match status" value="1"/>
</dbReference>
<feature type="transmembrane region" description="Helical" evidence="7">
    <location>
        <begin position="459"/>
        <end position="481"/>
    </location>
</feature>
<evidence type="ECO:0000256" key="7">
    <source>
        <dbReference type="SAM" id="Phobius"/>
    </source>
</evidence>
<dbReference type="KEGG" id="lug:FPZ22_02700"/>
<dbReference type="PANTHER" id="PTHR30250:SF11">
    <property type="entry name" value="O-ANTIGEN TRANSPORTER-RELATED"/>
    <property type="match status" value="1"/>
</dbReference>
<evidence type="ECO:0000256" key="1">
    <source>
        <dbReference type="ARBA" id="ARBA00004651"/>
    </source>
</evidence>
<proteinExistence type="predicted"/>
<sequence length="610" mass="65309">MATPSCSTRSSSLAPGSTASACCRSWRRISPAHPRVATATASTVASRPSTSSGGRRGMRCSSSCSTATAPGRRRERRPRGRTWRRRGGGRRRDVAGGDRAKRPGGMNSLPDSGTAVDRHPVAVPRKPPSISTHYLRYSASNALALLAGFISFPILTRLLDNTQFGILRYYESFMLFGIAIIKLGAPHAIVRLYPYEGDAKEIRAFGTNSVMLPLMLSAMLWMLGAIGLAAWSQQRAEGFDPIFWCAVLLTPMLAASAIVQSVMRASERSDIVMASRMLGRLLELALVLAAVILVQQSALAVYGGKIAAAVLLLVWLMYWLRRNIRFAREAIDFGALRAGLIYGLPLMVHELTYAVLSNIDRVLIKQITGDFAMAGIYTIGWSLAMQVNLFISATLSEAFIPVANRVYESGGSEGVRALKKRILVPMTYAVVAIVAMVLVTGKDLIVALSGASKAASGEVFVVLGITVSLQALVGISSFGMLLKKRTMLVLMITVGTTLLNVAMNFILIPRLGYMGAAWAAAISYAAMAAAQFIGCPKGLVQLPGARTLALALFWGIVLVGVAEGTGLFGLQGAWPRLAVAGLLLAVLYVLPVLALDPELRRGVATLRARK</sequence>
<dbReference type="AlphaFoldDB" id="A0A518N1Y0"/>
<dbReference type="Pfam" id="PF01943">
    <property type="entry name" value="Polysacc_synt"/>
    <property type="match status" value="1"/>
</dbReference>
<feature type="transmembrane region" description="Helical" evidence="7">
    <location>
        <begin position="547"/>
        <end position="568"/>
    </location>
</feature>